<evidence type="ECO:0008006" key="5">
    <source>
        <dbReference type="Google" id="ProtNLM"/>
    </source>
</evidence>
<evidence type="ECO:0000313" key="3">
    <source>
        <dbReference type="EMBL" id="GGP96430.1"/>
    </source>
</evidence>
<gene>
    <name evidence="3" type="ORF">GCM10010249_13280</name>
</gene>
<dbReference type="GO" id="GO:0016747">
    <property type="term" value="F:acyltransferase activity, transferring groups other than amino-acyl groups"/>
    <property type="evidence" value="ECO:0007669"/>
    <property type="project" value="TreeGrafter"/>
</dbReference>
<dbReference type="AlphaFoldDB" id="A0A918EIF8"/>
<dbReference type="Proteomes" id="UP000654123">
    <property type="component" value="Unassembled WGS sequence"/>
</dbReference>
<proteinExistence type="predicted"/>
<dbReference type="InterPro" id="IPR029058">
    <property type="entry name" value="AB_hydrolase_fold"/>
</dbReference>
<sequence length="380" mass="42030">MPEGPVRVKTREVPDVGRAPARHPEGMTVRTRTRRGPIAPVVTLLTALVLLPVAAAPVQGDPATVSESRERPGARSGPPARVVDEERTGPRQLDLTIRSPALAGSGKVRLLTPDGWDTRRPGDRWPVLYLLPDGSGDYRTYTDDHHVEEWPELRKTLVVVPGMPFYGFYTNWWNDGAGGAPAVETFHLDEVRTLLERDYGAGRRRAIAGQSQGGYGALMYAARRPGMFRAAASFGGYLHPLQYPEAVSGGAEYLGVPWRRIWGDPVRQRHIWQRNDPYYLAERLRGTRVHIAAGDGTPGALDPPGTEPDPEIPGLEDLAPLYPDEVISLTEAVMGDESRTVARRLQESGVHVTTHFHRGTHSPPYWGRELRRVLPMLLNP</sequence>
<keyword evidence="4" id="KW-1185">Reference proteome</keyword>
<evidence type="ECO:0000256" key="1">
    <source>
        <dbReference type="SAM" id="MobiDB-lite"/>
    </source>
</evidence>
<dbReference type="InterPro" id="IPR050583">
    <property type="entry name" value="Mycobacterial_A85_antigen"/>
</dbReference>
<organism evidence="3 4">
    <name type="scientific">Streptomyces roseolilacinus</name>
    <dbReference type="NCBI Taxonomy" id="66904"/>
    <lineage>
        <taxon>Bacteria</taxon>
        <taxon>Bacillati</taxon>
        <taxon>Actinomycetota</taxon>
        <taxon>Actinomycetes</taxon>
        <taxon>Kitasatosporales</taxon>
        <taxon>Streptomycetaceae</taxon>
        <taxon>Streptomyces</taxon>
    </lineage>
</organism>
<name>A0A918EIF8_9ACTN</name>
<dbReference type="InterPro" id="IPR000801">
    <property type="entry name" value="Esterase-like"/>
</dbReference>
<feature type="region of interest" description="Disordered" evidence="1">
    <location>
        <begin position="60"/>
        <end position="91"/>
    </location>
</feature>
<evidence type="ECO:0000313" key="4">
    <source>
        <dbReference type="Proteomes" id="UP000654123"/>
    </source>
</evidence>
<keyword evidence="2" id="KW-0472">Membrane</keyword>
<dbReference type="EMBL" id="BMSV01000002">
    <property type="protein sequence ID" value="GGP96430.1"/>
    <property type="molecule type" value="Genomic_DNA"/>
</dbReference>
<dbReference type="PANTHER" id="PTHR48098:SF1">
    <property type="entry name" value="DIACYLGLYCEROL ACYLTRANSFERASE_MYCOLYLTRANSFERASE AG85A"/>
    <property type="match status" value="1"/>
</dbReference>
<dbReference type="Pfam" id="PF00756">
    <property type="entry name" value="Esterase"/>
    <property type="match status" value="1"/>
</dbReference>
<evidence type="ECO:0000256" key="2">
    <source>
        <dbReference type="SAM" id="Phobius"/>
    </source>
</evidence>
<dbReference type="PANTHER" id="PTHR48098">
    <property type="entry name" value="ENTEROCHELIN ESTERASE-RELATED"/>
    <property type="match status" value="1"/>
</dbReference>
<comment type="caution">
    <text evidence="3">The sequence shown here is derived from an EMBL/GenBank/DDBJ whole genome shotgun (WGS) entry which is preliminary data.</text>
</comment>
<accession>A0A918EIF8</accession>
<feature type="transmembrane region" description="Helical" evidence="2">
    <location>
        <begin position="37"/>
        <end position="58"/>
    </location>
</feature>
<dbReference type="Gene3D" id="3.40.50.1820">
    <property type="entry name" value="alpha/beta hydrolase"/>
    <property type="match status" value="1"/>
</dbReference>
<keyword evidence="2" id="KW-0812">Transmembrane</keyword>
<dbReference type="SUPFAM" id="SSF53474">
    <property type="entry name" value="alpha/beta-Hydrolases"/>
    <property type="match status" value="1"/>
</dbReference>
<reference evidence="3" key="1">
    <citation type="journal article" date="2014" name="Int. J. Syst. Evol. Microbiol.">
        <title>Complete genome sequence of Corynebacterium casei LMG S-19264T (=DSM 44701T), isolated from a smear-ripened cheese.</title>
        <authorList>
            <consortium name="US DOE Joint Genome Institute (JGI-PGF)"/>
            <person name="Walter F."/>
            <person name="Albersmeier A."/>
            <person name="Kalinowski J."/>
            <person name="Ruckert C."/>
        </authorList>
    </citation>
    <scope>NUCLEOTIDE SEQUENCE</scope>
    <source>
        <strain evidence="3">JCM 4335</strain>
    </source>
</reference>
<feature type="region of interest" description="Disordered" evidence="1">
    <location>
        <begin position="1"/>
        <end position="30"/>
    </location>
</feature>
<keyword evidence="2" id="KW-1133">Transmembrane helix</keyword>
<reference evidence="3" key="2">
    <citation type="submission" date="2020-09" db="EMBL/GenBank/DDBJ databases">
        <authorList>
            <person name="Sun Q."/>
            <person name="Ohkuma M."/>
        </authorList>
    </citation>
    <scope>NUCLEOTIDE SEQUENCE</scope>
    <source>
        <strain evidence="3">JCM 4335</strain>
    </source>
</reference>
<protein>
    <recommendedName>
        <fullName evidence="5">Esterase</fullName>
    </recommendedName>
</protein>